<sequence length="355" mass="38713">MSDQHGRDWTEEEKYALLTVILRNSGVPSTSLFGIFRQFNVSPPWPDMPLPPGRSLNECRQQFESMWQTHQSQPSYRQPEPWQGPLPPAAFPAMNPGPSHAAPHQAPHEPFGSRKRPFYPPERPSTYPRIQPRPPLGGGPFSSESGSPVPTSPGWTEGVPGKSAEPPRKRGRPSKAESERRKAEAEARGESYPPPRRRTSMGKLPATPSGAASATSDGSMVSPMQTAQTPEMPKHEQPLETVTKDVSTDQANRASPLASEAPDTDPVRGIIRSQANQDRRLPLPHEFGARTSPHDPIYSQARALEHPYHSLSTSRPEENATQPTAARQIIQHSEAVPSSGGGYLPAISHSAGTTT</sequence>
<feature type="region of interest" description="Disordered" evidence="1">
    <location>
        <begin position="66"/>
        <end position="295"/>
    </location>
</feature>
<dbReference type="AlphaFoldDB" id="B6QGD5"/>
<feature type="compositionally biased region" description="Polar residues" evidence="1">
    <location>
        <begin position="66"/>
        <end position="76"/>
    </location>
</feature>
<evidence type="ECO:0000256" key="1">
    <source>
        <dbReference type="SAM" id="MobiDB-lite"/>
    </source>
</evidence>
<evidence type="ECO:0000313" key="2">
    <source>
        <dbReference type="EMBL" id="EEA24520.1"/>
    </source>
</evidence>
<keyword evidence="3" id="KW-1185">Reference proteome</keyword>
<gene>
    <name evidence="2" type="ORF">PMAA_085170</name>
</gene>
<feature type="compositionally biased region" description="Low complexity" evidence="1">
    <location>
        <begin position="205"/>
        <end position="219"/>
    </location>
</feature>
<dbReference type="OrthoDB" id="5371646at2759"/>
<accession>B6QGD5</accession>
<evidence type="ECO:0000313" key="3">
    <source>
        <dbReference type="Proteomes" id="UP000001294"/>
    </source>
</evidence>
<protein>
    <submittedName>
        <fullName evidence="2">Uncharacterized protein</fullName>
    </submittedName>
</protein>
<reference evidence="3" key="1">
    <citation type="journal article" date="2015" name="Genome Announc.">
        <title>Genome sequence of the AIDS-associated pathogen Penicillium marneffei (ATCC18224) and its near taxonomic relative Talaromyces stipitatus (ATCC10500).</title>
        <authorList>
            <person name="Nierman W.C."/>
            <person name="Fedorova-Abrams N.D."/>
            <person name="Andrianopoulos A."/>
        </authorList>
    </citation>
    <scope>NUCLEOTIDE SEQUENCE [LARGE SCALE GENOMIC DNA]</scope>
    <source>
        <strain evidence="3">ATCC 18224 / CBS 334.59 / QM 7333</strain>
    </source>
</reference>
<feature type="compositionally biased region" description="Basic and acidic residues" evidence="1">
    <location>
        <begin position="232"/>
        <end position="247"/>
    </location>
</feature>
<dbReference type="PhylomeDB" id="B6QGD5"/>
<proteinExistence type="predicted"/>
<organism evidence="2 3">
    <name type="scientific">Talaromyces marneffei (strain ATCC 18224 / CBS 334.59 / QM 7333)</name>
    <name type="common">Penicillium marneffei</name>
    <dbReference type="NCBI Taxonomy" id="441960"/>
    <lineage>
        <taxon>Eukaryota</taxon>
        <taxon>Fungi</taxon>
        <taxon>Dikarya</taxon>
        <taxon>Ascomycota</taxon>
        <taxon>Pezizomycotina</taxon>
        <taxon>Eurotiomycetes</taxon>
        <taxon>Eurotiomycetidae</taxon>
        <taxon>Eurotiales</taxon>
        <taxon>Trichocomaceae</taxon>
        <taxon>Talaromyces</taxon>
        <taxon>Talaromyces sect. Talaromyces</taxon>
    </lineage>
</organism>
<dbReference type="VEuPathDB" id="FungiDB:PMAA_085170"/>
<name>B6QGD5_TALMQ</name>
<dbReference type="HOGENOM" id="CLU_074427_0_0_1"/>
<dbReference type="EMBL" id="DS995901">
    <property type="protein sequence ID" value="EEA24520.1"/>
    <property type="molecule type" value="Genomic_DNA"/>
</dbReference>
<dbReference type="Proteomes" id="UP000001294">
    <property type="component" value="Unassembled WGS sequence"/>
</dbReference>
<feature type="region of interest" description="Disordered" evidence="1">
    <location>
        <begin position="333"/>
        <end position="355"/>
    </location>
</feature>
<feature type="compositionally biased region" description="Basic and acidic residues" evidence="1">
    <location>
        <begin position="174"/>
        <end position="189"/>
    </location>
</feature>